<dbReference type="OrthoDB" id="1121298at2"/>
<keyword evidence="2" id="KW-1185">Reference proteome</keyword>
<dbReference type="Proteomes" id="UP000315343">
    <property type="component" value="Unassembled WGS sequence"/>
</dbReference>
<gene>
    <name evidence="1" type="ORF">LY60_01372</name>
</gene>
<evidence type="ECO:0000313" key="1">
    <source>
        <dbReference type="EMBL" id="TWH81618.1"/>
    </source>
</evidence>
<evidence type="ECO:0008006" key="3">
    <source>
        <dbReference type="Google" id="ProtNLM"/>
    </source>
</evidence>
<dbReference type="InterPro" id="IPR045865">
    <property type="entry name" value="ACT-like_dom_sf"/>
</dbReference>
<reference evidence="1 2" key="1">
    <citation type="submission" date="2019-07" db="EMBL/GenBank/DDBJ databases">
        <title>Genomic Encyclopedia of Type Strains, Phase I: the one thousand microbial genomes (KMG-I) project.</title>
        <authorList>
            <person name="Kyrpides N."/>
        </authorList>
    </citation>
    <scope>NUCLEOTIDE SEQUENCE [LARGE SCALE GENOMIC DNA]</scope>
    <source>
        <strain evidence="1 2">DSM 13558</strain>
    </source>
</reference>
<dbReference type="AlphaFoldDB" id="A0A562JEP2"/>
<evidence type="ECO:0000313" key="2">
    <source>
        <dbReference type="Proteomes" id="UP000315343"/>
    </source>
</evidence>
<accession>A0A562JEP2</accession>
<dbReference type="RefSeq" id="WP_145081669.1">
    <property type="nucleotide sequence ID" value="NZ_DAMBUX010000041.1"/>
</dbReference>
<dbReference type="InterPro" id="IPR023860">
    <property type="entry name" value="FeFe-hyd_TM1266"/>
</dbReference>
<dbReference type="InterPro" id="IPR027271">
    <property type="entry name" value="Acetolactate_synth/TF_NikR_C"/>
</dbReference>
<proteinExistence type="predicted"/>
<comment type="caution">
    <text evidence="1">The sequence shown here is derived from an EMBL/GenBank/DDBJ whole genome shotgun (WGS) entry which is preliminary data.</text>
</comment>
<dbReference type="Gene3D" id="3.30.70.1150">
    <property type="entry name" value="ACT-like. Chain A, domain 2"/>
    <property type="match status" value="1"/>
</dbReference>
<dbReference type="EMBL" id="VLKH01000003">
    <property type="protein sequence ID" value="TWH81618.1"/>
    <property type="molecule type" value="Genomic_DNA"/>
</dbReference>
<name>A0A562JEP2_9FIRM</name>
<protein>
    <recommendedName>
        <fullName evidence="3">Iron-only hydrogenase system regulator</fullName>
    </recommendedName>
</protein>
<dbReference type="Pfam" id="PF21699">
    <property type="entry name" value="TM1266-like"/>
    <property type="match status" value="1"/>
</dbReference>
<sequence length="82" mass="9205">MNKLMAIKVDGRNSKAPHLQEILTKYGCIITTRVGFHETGENDNCSTQGIIILQLTGEEDEINHLSNDVEKLEGISSRFIEF</sequence>
<organism evidence="1 2">
    <name type="scientific">Sedimentibacter saalensis</name>
    <dbReference type="NCBI Taxonomy" id="130788"/>
    <lineage>
        <taxon>Bacteria</taxon>
        <taxon>Bacillati</taxon>
        <taxon>Bacillota</taxon>
        <taxon>Tissierellia</taxon>
        <taxon>Sedimentibacter</taxon>
    </lineage>
</organism>
<dbReference type="SUPFAM" id="SSF55021">
    <property type="entry name" value="ACT-like"/>
    <property type="match status" value="1"/>
</dbReference>